<dbReference type="Proteomes" id="UP001732700">
    <property type="component" value="Chromosome 4D"/>
</dbReference>
<accession>A0ACD5XF52</accession>
<name>A0ACD5XF52_AVESA</name>
<reference evidence="1" key="2">
    <citation type="submission" date="2025-09" db="UniProtKB">
        <authorList>
            <consortium name="EnsemblPlants"/>
        </authorList>
    </citation>
    <scope>IDENTIFICATION</scope>
</reference>
<sequence>MDDEMEQLCVQMEEMVDFLRSEIIQPCCRSREKEDILEQLSDLRSNICKFRSKLSILSLSSAVDPIPQNYRSDTTQEVAEEDIERMEKLQLIPYACKPPKYRYSKDEDTELTGSDKEEIDLEEVVFRRYRERVESMCGSFEQRTALCSMHFAHYTPRQIPSGIVTTGATLQIFSFKIVSCELSWPLYVYGVIAARDRVDDRRNIFFGRRRCYAQLVTRDDPSLFLFGPSRVISAVDRVNFEVELYLKGRTESLDIPLFKKRGKHHCSSTGFSTVPFSNCLCKAELSLEQLGNSVQATFLSVCIVGGGPSTFKYGGRLYCISLAHEVMVPDGQGNVEVVDPPSSQVVLIDSRDCAGGKLPMYNTGLLDLATGVVSVPIGKWNYYSPEYDESMKVVVQAYSLSGDVAAQAHVKLRPKLSNTSRVECVIGNSKVEIVIAWSVMLQSEAHLVG</sequence>
<evidence type="ECO:0000313" key="2">
    <source>
        <dbReference type="Proteomes" id="UP001732700"/>
    </source>
</evidence>
<organism evidence="1 2">
    <name type="scientific">Avena sativa</name>
    <name type="common">Oat</name>
    <dbReference type="NCBI Taxonomy" id="4498"/>
    <lineage>
        <taxon>Eukaryota</taxon>
        <taxon>Viridiplantae</taxon>
        <taxon>Streptophyta</taxon>
        <taxon>Embryophyta</taxon>
        <taxon>Tracheophyta</taxon>
        <taxon>Spermatophyta</taxon>
        <taxon>Magnoliopsida</taxon>
        <taxon>Liliopsida</taxon>
        <taxon>Poales</taxon>
        <taxon>Poaceae</taxon>
        <taxon>BOP clade</taxon>
        <taxon>Pooideae</taxon>
        <taxon>Poodae</taxon>
        <taxon>Poeae</taxon>
        <taxon>Poeae Chloroplast Group 1 (Aveneae type)</taxon>
        <taxon>Aveninae</taxon>
        <taxon>Avena</taxon>
    </lineage>
</organism>
<keyword evidence="2" id="KW-1185">Reference proteome</keyword>
<evidence type="ECO:0000313" key="1">
    <source>
        <dbReference type="EnsemblPlants" id="AVESA.00010b.r2.4DG0783750.1.CDS"/>
    </source>
</evidence>
<reference evidence="1" key="1">
    <citation type="submission" date="2021-05" db="EMBL/GenBank/DDBJ databases">
        <authorList>
            <person name="Scholz U."/>
            <person name="Mascher M."/>
            <person name="Fiebig A."/>
        </authorList>
    </citation>
    <scope>NUCLEOTIDE SEQUENCE [LARGE SCALE GENOMIC DNA]</scope>
</reference>
<dbReference type="EnsemblPlants" id="AVESA.00010b.r2.4DG0783750.1">
    <property type="protein sequence ID" value="AVESA.00010b.r2.4DG0783750.1.CDS"/>
    <property type="gene ID" value="AVESA.00010b.r2.4DG0783750"/>
</dbReference>
<proteinExistence type="predicted"/>
<protein>
    <submittedName>
        <fullName evidence="1">Uncharacterized protein</fullName>
    </submittedName>
</protein>